<evidence type="ECO:0000256" key="7">
    <source>
        <dbReference type="RuleBase" id="RU000538"/>
    </source>
</evidence>
<dbReference type="SMART" id="SM00738">
    <property type="entry name" value="NGN"/>
    <property type="match status" value="1"/>
</dbReference>
<feature type="compositionally biased region" description="Polar residues" evidence="8">
    <location>
        <begin position="80"/>
        <end position="92"/>
    </location>
</feature>
<evidence type="ECO:0000259" key="9">
    <source>
        <dbReference type="SMART" id="SM00738"/>
    </source>
</evidence>
<feature type="compositionally biased region" description="Low complexity" evidence="8">
    <location>
        <begin position="93"/>
        <end position="116"/>
    </location>
</feature>
<dbReference type="GO" id="GO:0031564">
    <property type="term" value="P:transcription antitermination"/>
    <property type="evidence" value="ECO:0007669"/>
    <property type="project" value="UniProtKB-UniRule"/>
</dbReference>
<comment type="similarity">
    <text evidence="5 7">Belongs to the NusG family.</text>
</comment>
<dbReference type="SUPFAM" id="SSF50104">
    <property type="entry name" value="Translation proteins SH3-like domain"/>
    <property type="match status" value="1"/>
</dbReference>
<evidence type="ECO:0000256" key="5">
    <source>
        <dbReference type="HAMAP-Rule" id="MF_00948"/>
    </source>
</evidence>
<keyword evidence="2 5" id="KW-0889">Transcription antitermination</keyword>
<sequence>MSDTTNSSTESDKPQSAADLAAQAAADVQEAARKAQEPQFSAGATQSSSDAGNKSDAAGSQGNEVDQARDMDAEGAVATETASESDNTAASPSATTGSDADGSASARGASASEGATDQPSAADEAEQDPEAAAMQAYKVRLRKFMRELKKLPGEWYIVQCYSGYENKVKTDLEVRSQTLGVDEQIHEVVVPIEEEVEVKDGKRKVVKHKLLPGYVLMRIELDDASWSVIRDTPGITSFVGNEGHPTPVKIREVAKFLLPLETATQKAEQEGDEPAAVDVSSTGVAAPPRPAADKVKVDYEVGEAVTVLSGPFASVSATISEIDAENSKLKALVSIFGRETPVELDFDQVEKIN</sequence>
<dbReference type="AlphaFoldDB" id="A0A2W5SMW6"/>
<dbReference type="PANTHER" id="PTHR30265">
    <property type="entry name" value="RHO-INTERACTING TRANSCRIPTION TERMINATION FACTOR NUSG"/>
    <property type="match status" value="1"/>
</dbReference>
<dbReference type="PROSITE" id="PS01014">
    <property type="entry name" value="NUSG"/>
    <property type="match status" value="1"/>
</dbReference>
<dbReference type="Gene3D" id="2.30.30.30">
    <property type="match status" value="1"/>
</dbReference>
<evidence type="ECO:0000256" key="6">
    <source>
        <dbReference type="NCBIfam" id="TIGR00922"/>
    </source>
</evidence>
<keyword evidence="4 5" id="KW-0804">Transcription</keyword>
<gene>
    <name evidence="5" type="primary">nusG</name>
    <name evidence="11" type="ORF">DI525_08680</name>
</gene>
<feature type="region of interest" description="Disordered" evidence="8">
    <location>
        <begin position="265"/>
        <end position="287"/>
    </location>
</feature>
<dbReference type="FunFam" id="2.30.30.30:FF:000002">
    <property type="entry name" value="Transcription termination/antitermination factor NusG"/>
    <property type="match status" value="1"/>
</dbReference>
<dbReference type="CDD" id="cd09891">
    <property type="entry name" value="NGN_Bact_1"/>
    <property type="match status" value="1"/>
</dbReference>
<accession>A0A2W5SMW6</accession>
<feature type="compositionally biased region" description="Low complexity" evidence="8">
    <location>
        <begin position="15"/>
        <end position="29"/>
    </location>
</feature>
<evidence type="ECO:0000259" key="10">
    <source>
        <dbReference type="SMART" id="SM00739"/>
    </source>
</evidence>
<evidence type="ECO:0000256" key="3">
    <source>
        <dbReference type="ARBA" id="ARBA00023015"/>
    </source>
</evidence>
<dbReference type="InterPro" id="IPR014722">
    <property type="entry name" value="Rib_uL2_dom2"/>
</dbReference>
<evidence type="ECO:0000256" key="4">
    <source>
        <dbReference type="ARBA" id="ARBA00023163"/>
    </source>
</evidence>
<keyword evidence="1 5" id="KW-0806">Transcription termination</keyword>
<feature type="compositionally biased region" description="Polar residues" evidence="8">
    <location>
        <begin position="38"/>
        <end position="64"/>
    </location>
</feature>
<dbReference type="Gene3D" id="3.30.70.940">
    <property type="entry name" value="NusG, N-terminal domain"/>
    <property type="match status" value="1"/>
</dbReference>
<dbReference type="Proteomes" id="UP000249432">
    <property type="component" value="Unassembled WGS sequence"/>
</dbReference>
<name>A0A2W5SMW6_9CORY</name>
<dbReference type="PRINTS" id="PR00338">
    <property type="entry name" value="NUSGTNSCPFCT"/>
</dbReference>
<dbReference type="PANTHER" id="PTHR30265:SF2">
    <property type="entry name" value="TRANSCRIPTION TERMINATION_ANTITERMINATION PROTEIN NUSG"/>
    <property type="match status" value="1"/>
</dbReference>
<evidence type="ECO:0000313" key="12">
    <source>
        <dbReference type="Proteomes" id="UP000249432"/>
    </source>
</evidence>
<dbReference type="GO" id="GO:0006354">
    <property type="term" value="P:DNA-templated transcription elongation"/>
    <property type="evidence" value="ECO:0007669"/>
    <property type="project" value="UniProtKB-UniRule"/>
</dbReference>
<dbReference type="InterPro" id="IPR006645">
    <property type="entry name" value="NGN-like_dom"/>
</dbReference>
<dbReference type="Pfam" id="PF02357">
    <property type="entry name" value="NusG"/>
    <property type="match status" value="1"/>
</dbReference>
<comment type="function">
    <text evidence="5 7">Participates in transcription elongation, termination and antitermination.</text>
</comment>
<feature type="domain" description="KOW" evidence="10">
    <location>
        <begin position="298"/>
        <end position="325"/>
    </location>
</feature>
<dbReference type="InterPro" id="IPR043425">
    <property type="entry name" value="NusG-like"/>
</dbReference>
<dbReference type="InterPro" id="IPR005824">
    <property type="entry name" value="KOW"/>
</dbReference>
<feature type="domain" description="NusG-like N-terminal" evidence="9">
    <location>
        <begin position="152"/>
        <end position="260"/>
    </location>
</feature>
<proteinExistence type="inferred from homology"/>
<comment type="caution">
    <text evidence="11">The sequence shown here is derived from an EMBL/GenBank/DDBJ whole genome shotgun (WGS) entry which is preliminary data.</text>
</comment>
<dbReference type="GO" id="GO:0005829">
    <property type="term" value="C:cytosol"/>
    <property type="evidence" value="ECO:0007669"/>
    <property type="project" value="TreeGrafter"/>
</dbReference>
<dbReference type="NCBIfam" id="TIGR00922">
    <property type="entry name" value="nusG"/>
    <property type="match status" value="1"/>
</dbReference>
<keyword evidence="3 5" id="KW-0805">Transcription regulation</keyword>
<dbReference type="CDD" id="cd06091">
    <property type="entry name" value="KOW_NusG"/>
    <property type="match status" value="1"/>
</dbReference>
<feature type="region of interest" description="Disordered" evidence="8">
    <location>
        <begin position="1"/>
        <end position="129"/>
    </location>
</feature>
<dbReference type="InterPro" id="IPR015869">
    <property type="entry name" value="Transcrpt_antiterm_NusG_bac_CS"/>
</dbReference>
<dbReference type="GO" id="GO:0032784">
    <property type="term" value="P:regulation of DNA-templated transcription elongation"/>
    <property type="evidence" value="ECO:0007669"/>
    <property type="project" value="InterPro"/>
</dbReference>
<protein>
    <recommendedName>
        <fullName evidence="5 6">Transcription termination/antitermination protein NusG</fullName>
    </recommendedName>
</protein>
<dbReference type="InterPro" id="IPR036735">
    <property type="entry name" value="NGN_dom_sf"/>
</dbReference>
<dbReference type="InterPro" id="IPR001062">
    <property type="entry name" value="Transcrpt_antiterm_NusG"/>
</dbReference>
<dbReference type="HAMAP" id="MF_00948">
    <property type="entry name" value="NusG"/>
    <property type="match status" value="1"/>
</dbReference>
<evidence type="ECO:0000256" key="8">
    <source>
        <dbReference type="SAM" id="MobiDB-lite"/>
    </source>
</evidence>
<dbReference type="GO" id="GO:0006353">
    <property type="term" value="P:DNA-templated transcription termination"/>
    <property type="evidence" value="ECO:0007669"/>
    <property type="project" value="UniProtKB-UniRule"/>
</dbReference>
<dbReference type="InterPro" id="IPR047050">
    <property type="entry name" value="NGN"/>
</dbReference>
<dbReference type="InterPro" id="IPR008991">
    <property type="entry name" value="Translation_prot_SH3-like_sf"/>
</dbReference>
<dbReference type="SUPFAM" id="SSF82679">
    <property type="entry name" value="N-utilization substance G protein NusG, N-terminal domain"/>
    <property type="match status" value="1"/>
</dbReference>
<reference evidence="11 12" key="1">
    <citation type="submission" date="2017-08" db="EMBL/GenBank/DDBJ databases">
        <title>Infants hospitalized years apart are colonized by the same room-sourced microbial strains.</title>
        <authorList>
            <person name="Brooks B."/>
            <person name="Olm M.R."/>
            <person name="Firek B.A."/>
            <person name="Baker R."/>
            <person name="Thomas B.C."/>
            <person name="Morowitz M.J."/>
            <person name="Banfield J.F."/>
        </authorList>
    </citation>
    <scope>NUCLEOTIDE SEQUENCE [LARGE SCALE GENOMIC DNA]</scope>
    <source>
        <strain evidence="11">S2_003_000_R1_3</strain>
    </source>
</reference>
<dbReference type="EMBL" id="QFRA01000026">
    <property type="protein sequence ID" value="PZR03890.1"/>
    <property type="molecule type" value="Genomic_DNA"/>
</dbReference>
<dbReference type="RefSeq" id="WP_303735327.1">
    <property type="nucleotide sequence ID" value="NZ_CAKZHK010000013.1"/>
</dbReference>
<dbReference type="SMART" id="SM00739">
    <property type="entry name" value="KOW"/>
    <property type="match status" value="1"/>
</dbReference>
<evidence type="ECO:0000256" key="2">
    <source>
        <dbReference type="ARBA" id="ARBA00022814"/>
    </source>
</evidence>
<organism evidence="11 12">
    <name type="scientific">Corynebacterium kroppenstedtii</name>
    <dbReference type="NCBI Taxonomy" id="161879"/>
    <lineage>
        <taxon>Bacteria</taxon>
        <taxon>Bacillati</taxon>
        <taxon>Actinomycetota</taxon>
        <taxon>Actinomycetes</taxon>
        <taxon>Mycobacteriales</taxon>
        <taxon>Corynebacteriaceae</taxon>
        <taxon>Corynebacterium</taxon>
    </lineage>
</organism>
<evidence type="ECO:0000313" key="11">
    <source>
        <dbReference type="EMBL" id="PZR03890.1"/>
    </source>
</evidence>
<evidence type="ECO:0000256" key="1">
    <source>
        <dbReference type="ARBA" id="ARBA00022472"/>
    </source>
</evidence>